<dbReference type="GO" id="GO:0003677">
    <property type="term" value="F:DNA binding"/>
    <property type="evidence" value="ECO:0007669"/>
    <property type="project" value="UniProtKB-KW"/>
</dbReference>
<evidence type="ECO:0000313" key="7">
    <source>
        <dbReference type="Proteomes" id="UP000183610"/>
    </source>
</evidence>
<evidence type="ECO:0000256" key="4">
    <source>
        <dbReference type="ARBA" id="ARBA00023163"/>
    </source>
</evidence>
<dbReference type="EMBL" id="FNMX01000001">
    <property type="protein sequence ID" value="SDW08099.1"/>
    <property type="molecule type" value="Genomic_DNA"/>
</dbReference>
<dbReference type="InterPro" id="IPR012318">
    <property type="entry name" value="HTH_CRP"/>
</dbReference>
<dbReference type="Proteomes" id="UP000183610">
    <property type="component" value="Unassembled WGS sequence"/>
</dbReference>
<dbReference type="InterPro" id="IPR000595">
    <property type="entry name" value="cNMP-bd_dom"/>
</dbReference>
<evidence type="ECO:0000256" key="2">
    <source>
        <dbReference type="ARBA" id="ARBA00023125"/>
    </source>
</evidence>
<organism evidence="6 7">
    <name type="scientific">Listeria ivanovii</name>
    <dbReference type="NCBI Taxonomy" id="1638"/>
    <lineage>
        <taxon>Bacteria</taxon>
        <taxon>Bacillati</taxon>
        <taxon>Bacillota</taxon>
        <taxon>Bacilli</taxon>
        <taxon>Bacillales</taxon>
        <taxon>Listeriaceae</taxon>
        <taxon>Listeria</taxon>
    </lineage>
</organism>
<evidence type="ECO:0000313" key="6">
    <source>
        <dbReference type="EMBL" id="SDW08099.1"/>
    </source>
</evidence>
<reference evidence="6 7" key="1">
    <citation type="submission" date="2016-10" db="EMBL/GenBank/DDBJ databases">
        <authorList>
            <person name="Varghese N."/>
            <person name="Submissions S."/>
        </authorList>
    </citation>
    <scope>NUCLEOTIDE SEQUENCE [LARGE SCALE GENOMIC DNA]</scope>
    <source>
        <strain evidence="6 7">ATCC 49954</strain>
    </source>
</reference>
<dbReference type="SUPFAM" id="SSF51206">
    <property type="entry name" value="cAMP-binding domain-like"/>
    <property type="match status" value="1"/>
</dbReference>
<evidence type="ECO:0000259" key="5">
    <source>
        <dbReference type="PROSITE" id="PS50042"/>
    </source>
</evidence>
<dbReference type="InterPro" id="IPR014710">
    <property type="entry name" value="RmlC-like_jellyroll"/>
</dbReference>
<protein>
    <submittedName>
        <fullName evidence="6">cAMP-binding domain of CRP or a regulatory subunit of cAMP-dependent protein kinases</fullName>
    </submittedName>
</protein>
<keyword evidence="1" id="KW-0805">Transcription regulation</keyword>
<evidence type="ECO:0000256" key="1">
    <source>
        <dbReference type="ARBA" id="ARBA00023015"/>
    </source>
</evidence>
<dbReference type="Pfam" id="PF13545">
    <property type="entry name" value="HTH_Crp_2"/>
    <property type="match status" value="1"/>
</dbReference>
<dbReference type="GO" id="GO:0006355">
    <property type="term" value="P:regulation of DNA-templated transcription"/>
    <property type="evidence" value="ECO:0007669"/>
    <property type="project" value="InterPro"/>
</dbReference>
<keyword evidence="4" id="KW-0804">Transcription</keyword>
<accession>A0AAX2DL87</accession>
<feature type="domain" description="Cyclic nucleotide-binding" evidence="5">
    <location>
        <begin position="42"/>
        <end position="127"/>
    </location>
</feature>
<evidence type="ECO:0000256" key="3">
    <source>
        <dbReference type="ARBA" id="ARBA00023159"/>
    </source>
</evidence>
<gene>
    <name evidence="6" type="ORF">SAMN05421782_101300</name>
</gene>
<proteinExistence type="predicted"/>
<dbReference type="InterPro" id="IPR036390">
    <property type="entry name" value="WH_DNA-bd_sf"/>
</dbReference>
<keyword evidence="3" id="KW-0010">Activator</keyword>
<dbReference type="InterPro" id="IPR018490">
    <property type="entry name" value="cNMP-bd_dom_sf"/>
</dbReference>
<dbReference type="RefSeq" id="WP_003718204.1">
    <property type="nucleotide sequence ID" value="NZ_FNMX01000001.1"/>
</dbReference>
<dbReference type="PROSITE" id="PS50042">
    <property type="entry name" value="CNMP_BINDING_3"/>
    <property type="match status" value="1"/>
</dbReference>
<comment type="caution">
    <text evidence="6">The sequence shown here is derived from an EMBL/GenBank/DDBJ whole genome shotgun (WGS) entry which is preliminary data.</text>
</comment>
<dbReference type="AlphaFoldDB" id="A0AAX2DL87"/>
<sequence length="222" mass="25208">MLYIKDILDVISHEYSNRISFSKGDIIHSFGVDIGRKTQMGIIMSGAATVEGHTSEGRWLINGLVAESMLFGLEVLLETSTTPKLIDYRVRALTDGSAILINRELFLNYLYANPQVFHQILDNVLVKYMFTAKNYKNINQSPFYKAANVLVEIVELLNLHQHDSQITLPSYVTQSLLADYCRSSRARITEVLETMREKGLLTSKKPITISSFQNLQNLIENF</sequence>
<dbReference type="SUPFAM" id="SSF46785">
    <property type="entry name" value="Winged helix' DNA-binding domain"/>
    <property type="match status" value="1"/>
</dbReference>
<keyword evidence="2" id="KW-0238">DNA-binding</keyword>
<dbReference type="Gene3D" id="2.60.120.10">
    <property type="entry name" value="Jelly Rolls"/>
    <property type="match status" value="1"/>
</dbReference>
<name>A0AAX2DL87_LISIV</name>